<proteinExistence type="predicted"/>
<dbReference type="Gene3D" id="3.30.40.10">
    <property type="entry name" value="Zinc/RING finger domain, C3HC4 (zinc finger)"/>
    <property type="match status" value="1"/>
</dbReference>
<dbReference type="RefSeq" id="YP_010086618.1">
    <property type="nucleotide sequence ID" value="NC_055467.1"/>
</dbReference>
<dbReference type="SUPFAM" id="SSF57850">
    <property type="entry name" value="RING/U-box"/>
    <property type="match status" value="1"/>
</dbReference>
<dbReference type="InterPro" id="IPR007954">
    <property type="entry name" value="Baculo_IE-1"/>
</dbReference>
<accession>A0A288Q7Y6</accession>
<dbReference type="EMBL" id="KT957089">
    <property type="protein sequence ID" value="AOT85486.1"/>
    <property type="molecule type" value="Genomic_DNA"/>
</dbReference>
<dbReference type="InterPro" id="IPR013083">
    <property type="entry name" value="Znf_RING/FYVE/PHD"/>
</dbReference>
<dbReference type="GO" id="GO:0008270">
    <property type="term" value="F:zinc ion binding"/>
    <property type="evidence" value="ECO:0007669"/>
    <property type="project" value="UniProtKB-KW"/>
</dbReference>
<keyword evidence="4" id="KW-1185">Reference proteome</keyword>
<organism evidence="3 4">
    <name type="scientific">Cyclophragma undans nucleopolyhedrovirus</name>
    <dbReference type="NCBI Taxonomy" id="1906244"/>
    <lineage>
        <taxon>Viruses</taxon>
        <taxon>Viruses incertae sedis</taxon>
        <taxon>Naldaviricetes</taxon>
        <taxon>Lefavirales</taxon>
        <taxon>Baculoviridae</taxon>
        <taxon>Alphabaculovirus</taxon>
        <taxon>Alphabaculovirus cycundantis</taxon>
    </lineage>
</organism>
<dbReference type="KEGG" id="vg:65101836"/>
<evidence type="ECO:0000313" key="3">
    <source>
        <dbReference type="EMBL" id="AOT85486.1"/>
    </source>
</evidence>
<sequence>MIKTSNYVLNVEEDAMIPSSVACGTPSNAFELCNGGQVIIDNFIFAHLYTADIQVDAKAQSDVRAAAYTAIDDKHFELYKKRISNKFFVYNDKYSGVIAAAAADDTALVDLVDDNGNGCCHYYVDDLDRIVCSMKELERGLSGISVLVLYPYSKQLRDAVKQLKSLFPCCIASLDSMQIYINNIVSHCLLCIEKLEGINRTVKVMNVFTDDASVVLYECNICKETSTDERFLKPKECCEFVMCNACCVKLWKTAATHAKCPACRTSFKSR</sequence>
<reference evidence="3" key="1">
    <citation type="submission" date="2018-05" db="EMBL/GenBank/DDBJ databases">
        <title>Genome sequence and analysis of Cyclophragma undans nucleopolyhedrovirus: a distinct group I alphabaculovirus.</title>
        <authorList>
            <person name="Zhu Z."/>
            <person name="Yin F."/>
            <person name="Liu X."/>
            <person name="Hou D."/>
            <person name="Wang J."/>
            <person name="Zhang L."/>
            <person name="Arif B."/>
            <person name="Wang H."/>
            <person name="Deng F."/>
            <person name="Hu Z."/>
        </authorList>
    </citation>
    <scope>NUCLEOTIDE SEQUENCE [LARGE SCALE GENOMIC DNA]</scope>
    <source>
        <strain evidence="3">Whiov</strain>
    </source>
</reference>
<protein>
    <submittedName>
        <fullName evidence="3">Ie0</fullName>
    </submittedName>
</protein>
<dbReference type="Pfam" id="PF05290">
    <property type="entry name" value="Baculo_IE-1"/>
    <property type="match status" value="1"/>
</dbReference>
<dbReference type="GeneID" id="65101836"/>
<feature type="domain" description="RING-type" evidence="2">
    <location>
        <begin position="219"/>
        <end position="264"/>
    </location>
</feature>
<keyword evidence="1" id="KW-0863">Zinc-finger</keyword>
<dbReference type="Proteomes" id="UP000502721">
    <property type="component" value="Segment"/>
</dbReference>
<evidence type="ECO:0000313" key="4">
    <source>
        <dbReference type="Proteomes" id="UP000502721"/>
    </source>
</evidence>
<keyword evidence="1" id="KW-0479">Metal-binding</keyword>
<evidence type="ECO:0000259" key="2">
    <source>
        <dbReference type="PROSITE" id="PS50089"/>
    </source>
</evidence>
<keyword evidence="1" id="KW-0862">Zinc</keyword>
<dbReference type="PROSITE" id="PS50089">
    <property type="entry name" value="ZF_RING_2"/>
    <property type="match status" value="1"/>
</dbReference>
<evidence type="ECO:0000256" key="1">
    <source>
        <dbReference type="PROSITE-ProRule" id="PRU00175"/>
    </source>
</evidence>
<name>A0A288Q7Y6_9ABAC</name>
<dbReference type="InterPro" id="IPR001841">
    <property type="entry name" value="Znf_RING"/>
</dbReference>